<sequence length="642" mass="64702">MNTAVLFKRGTTRVVATVAILVGLLMVAPAANAGKTKHVARTGTLDHFRVAIPAAQKYTDTGFVVTVTALDSANRTVTNFAGAINAVDVTGSLYAIQPFVWANGVATATLAVAQPSRNNTIVVSGNSATGTSNVFTVVGLVDHFKVSLDSPNVSVGAPVALTAVAYDPLNQVVSNLTGPLAVPSVIATDLSNSIMPVTPFNWVSGTGSATVAFMQPFKNNTVTVAAAGAAGTSSPFIVYGFVDHFRVTVSDSPVAQNTPLTLTAVALDVLNQQVLNLNGQVGPNVNVTDRSGHLMPGTPFAWAKAVGTATLQIAVPFKDDRLTVAGSGAVGVSPSFDVIGQAVGLKFSAITTPLTAGVAAPVTVTAVDSLGQTAMFSPASTITVSSGEVFTSTVAERSGVARVSILVPAPAHAIQFTARAAAPLGSGNLTGTSATVDVIGPLAKLKVTLAAATVRVSGLRGGTLGVTVTAQDALGQTVQSFAGPVAITDTTGTVSTAVPFVWTAGVGKGALQFGTPYKGDVITVSDGGGAVKPARSTAFDVIGVVDRFAVTLSSPTTLNTTVTVTVRAYDALGQSVQDYVGPITLSDTPNGIVVVTPVSFAGGVGTGQVKFTIKAAGNRVTATDNSGLAVPPTGRSVAFDVR</sequence>
<dbReference type="AlphaFoldDB" id="A0A6J6QLW2"/>
<accession>A0A6J6QLW2</accession>
<organism evidence="1">
    <name type="scientific">freshwater metagenome</name>
    <dbReference type="NCBI Taxonomy" id="449393"/>
    <lineage>
        <taxon>unclassified sequences</taxon>
        <taxon>metagenomes</taxon>
        <taxon>ecological metagenomes</taxon>
    </lineage>
</organism>
<reference evidence="1" key="1">
    <citation type="submission" date="2020-05" db="EMBL/GenBank/DDBJ databases">
        <authorList>
            <person name="Chiriac C."/>
            <person name="Salcher M."/>
            <person name="Ghai R."/>
            <person name="Kavagutti S V."/>
        </authorList>
    </citation>
    <scope>NUCLEOTIDE SEQUENCE</scope>
</reference>
<name>A0A6J6QLW2_9ZZZZ</name>
<dbReference type="EMBL" id="CAEZXP010000012">
    <property type="protein sequence ID" value="CAB4711746.1"/>
    <property type="molecule type" value="Genomic_DNA"/>
</dbReference>
<evidence type="ECO:0000313" key="1">
    <source>
        <dbReference type="EMBL" id="CAB4711746.1"/>
    </source>
</evidence>
<protein>
    <submittedName>
        <fullName evidence="1">Unannotated protein</fullName>
    </submittedName>
</protein>
<proteinExistence type="predicted"/>
<gene>
    <name evidence="1" type="ORF">UFOPK2399_02042</name>
</gene>